<protein>
    <submittedName>
        <fullName evidence="3">Biotin carboxyl carrier protein</fullName>
    </submittedName>
</protein>
<dbReference type="AlphaFoldDB" id="A0A7W0C8L5"/>
<evidence type="ECO:0000259" key="2">
    <source>
        <dbReference type="PROSITE" id="PS50968"/>
    </source>
</evidence>
<dbReference type="InterPro" id="IPR011053">
    <property type="entry name" value="Single_hybrid_motif"/>
</dbReference>
<comment type="caution">
    <text evidence="3">The sequence shown here is derived from an EMBL/GenBank/DDBJ whole genome shotgun (WGS) entry which is preliminary data.</text>
</comment>
<dbReference type="Pfam" id="PF00364">
    <property type="entry name" value="Biotin_lipoyl"/>
    <property type="match status" value="1"/>
</dbReference>
<dbReference type="SUPFAM" id="SSF51230">
    <property type="entry name" value="Single hybrid motif"/>
    <property type="match status" value="1"/>
</dbReference>
<reference evidence="3 4" key="1">
    <citation type="submission" date="2020-07" db="EMBL/GenBank/DDBJ databases">
        <title>Genomic Encyclopedia of Type Strains, Phase IV (KMG-IV): sequencing the most valuable type-strain genomes for metagenomic binning, comparative biology and taxonomic classification.</title>
        <authorList>
            <person name="Goeker M."/>
        </authorList>
    </citation>
    <scope>NUCLEOTIDE SEQUENCE [LARGE SCALE GENOMIC DNA]</scope>
    <source>
        <strain evidence="3 4">DSM 17721</strain>
    </source>
</reference>
<accession>A0A7W0C8L5</accession>
<evidence type="ECO:0000313" key="3">
    <source>
        <dbReference type="EMBL" id="MBA2881064.1"/>
    </source>
</evidence>
<gene>
    <name evidence="3" type="ORF">HNR65_001390</name>
</gene>
<feature type="domain" description="Lipoyl-binding" evidence="2">
    <location>
        <begin position="1"/>
        <end position="71"/>
    </location>
</feature>
<dbReference type="InterPro" id="IPR000089">
    <property type="entry name" value="Biotin_lipoyl"/>
</dbReference>
<dbReference type="PROSITE" id="PS50968">
    <property type="entry name" value="BIOTINYL_LIPOYL"/>
    <property type="match status" value="1"/>
</dbReference>
<evidence type="ECO:0000313" key="4">
    <source>
        <dbReference type="Proteomes" id="UP000525298"/>
    </source>
</evidence>
<proteinExistence type="predicted"/>
<dbReference type="PANTHER" id="PTHR45266:SF3">
    <property type="entry name" value="OXALOACETATE DECARBOXYLASE ALPHA CHAIN"/>
    <property type="match status" value="1"/>
</dbReference>
<keyword evidence="4" id="KW-1185">Reference proteome</keyword>
<dbReference type="FunFam" id="2.40.50.100:FF:000003">
    <property type="entry name" value="Acetyl-CoA carboxylase biotin carboxyl carrier protein"/>
    <property type="match status" value="1"/>
</dbReference>
<dbReference type="Proteomes" id="UP000525298">
    <property type="component" value="Unassembled WGS sequence"/>
</dbReference>
<dbReference type="EMBL" id="JACDUS010000003">
    <property type="protein sequence ID" value="MBA2881064.1"/>
    <property type="molecule type" value="Genomic_DNA"/>
</dbReference>
<dbReference type="PROSITE" id="PS00188">
    <property type="entry name" value="BIOTIN"/>
    <property type="match status" value="1"/>
</dbReference>
<organism evidence="3 4">
    <name type="scientific">Desulfosalsimonas propionicica</name>
    <dbReference type="NCBI Taxonomy" id="332175"/>
    <lineage>
        <taxon>Bacteria</taxon>
        <taxon>Pseudomonadati</taxon>
        <taxon>Thermodesulfobacteriota</taxon>
        <taxon>Desulfobacteria</taxon>
        <taxon>Desulfobacterales</taxon>
        <taxon>Desulfosalsimonadaceae</taxon>
        <taxon>Desulfosalsimonas</taxon>
    </lineage>
</organism>
<name>A0A7W0C8L5_9BACT</name>
<dbReference type="CDD" id="cd06850">
    <property type="entry name" value="biotinyl_domain"/>
    <property type="match status" value="1"/>
</dbReference>
<dbReference type="InterPro" id="IPR050709">
    <property type="entry name" value="Biotin_Carboxyl_Carrier/Decarb"/>
</dbReference>
<dbReference type="Gene3D" id="2.40.50.100">
    <property type="match status" value="1"/>
</dbReference>
<evidence type="ECO:0000256" key="1">
    <source>
        <dbReference type="ARBA" id="ARBA00023267"/>
    </source>
</evidence>
<sequence length="71" mass="7547">MAEPIRAPVAGKVISVLVSPGDTVEENEEIMVLEAMKMESSVYAVAGGTIAEIKIQPGDNVDEDDVLMTLE</sequence>
<dbReference type="RefSeq" id="WP_181550722.1">
    <property type="nucleotide sequence ID" value="NZ_JACDUS010000003.1"/>
</dbReference>
<dbReference type="PANTHER" id="PTHR45266">
    <property type="entry name" value="OXALOACETATE DECARBOXYLASE ALPHA CHAIN"/>
    <property type="match status" value="1"/>
</dbReference>
<keyword evidence="1" id="KW-0092">Biotin</keyword>
<dbReference type="InterPro" id="IPR001882">
    <property type="entry name" value="Biotin_BS"/>
</dbReference>